<gene>
    <name evidence="1" type="ORF">NZH93_01050</name>
</gene>
<dbReference type="EMBL" id="JANYMP010000001">
    <property type="protein sequence ID" value="MCS7475425.1"/>
    <property type="molecule type" value="Genomic_DNA"/>
</dbReference>
<dbReference type="RefSeq" id="WP_259620942.1">
    <property type="nucleotide sequence ID" value="NZ_JANYMP010000001.1"/>
</dbReference>
<proteinExistence type="predicted"/>
<accession>A0A9X3AE03</accession>
<comment type="caution">
    <text evidence="1">The sequence shown here is derived from an EMBL/GenBank/DDBJ whole genome shotgun (WGS) entry which is preliminary data.</text>
</comment>
<dbReference type="GO" id="GO:0016787">
    <property type="term" value="F:hydrolase activity"/>
    <property type="evidence" value="ECO:0007669"/>
    <property type="project" value="UniProtKB-KW"/>
</dbReference>
<evidence type="ECO:0000313" key="1">
    <source>
        <dbReference type="EMBL" id="MCS7475425.1"/>
    </source>
</evidence>
<sequence length="317" mass="33699">MTALEDVLDRVDRTLVEVGDRFPLYADDRWRTTARGSWAAGCWVGLLWLRAKMTGSSRALRDAESWSARLECWADADTATQGLILWYGAAAGSRLGLSDVATPVALRGARSLASRFDARAGVVPWGTAFGDTPDVRARIDGVPGALPLLAWAGDLGIARAHTERHLRLCGAAPAWRWDGTTWRPEAVPPPGWSRGDAWLLLAAADAVAWLGDDFVEPAHAAADAWPGHVPFAVGADGPLDTSAAAIAAVALLKLGRRTEATAILRRLEDDHLVHGGLLNGCYDSHTGVAVDHELVWGDFFLALALAVAGGEVGAHDL</sequence>
<dbReference type="InterPro" id="IPR008928">
    <property type="entry name" value="6-hairpin_glycosidase_sf"/>
</dbReference>
<reference evidence="1" key="1">
    <citation type="submission" date="2022-08" db="EMBL/GenBank/DDBJ databases">
        <authorList>
            <person name="Tistechok S."/>
            <person name="Samborskyy M."/>
            <person name="Roman I."/>
        </authorList>
    </citation>
    <scope>NUCLEOTIDE SEQUENCE</scope>
    <source>
        <strain evidence="1">DSM 103496</strain>
    </source>
</reference>
<evidence type="ECO:0000313" key="2">
    <source>
        <dbReference type="Proteomes" id="UP001141259"/>
    </source>
</evidence>
<protein>
    <submittedName>
        <fullName evidence="1">Glucuronyl hydrolase</fullName>
    </submittedName>
</protein>
<dbReference type="Gene3D" id="1.50.10.10">
    <property type="match status" value="2"/>
</dbReference>
<keyword evidence="1" id="KW-0378">Hydrolase</keyword>
<dbReference type="AlphaFoldDB" id="A0A9X3AE03"/>
<keyword evidence="2" id="KW-1185">Reference proteome</keyword>
<dbReference type="InterPro" id="IPR012341">
    <property type="entry name" value="6hp_glycosidase-like_sf"/>
</dbReference>
<dbReference type="SUPFAM" id="SSF48208">
    <property type="entry name" value="Six-hairpin glycosidases"/>
    <property type="match status" value="1"/>
</dbReference>
<organism evidence="1 2">
    <name type="scientific">Umezawaea endophytica</name>
    <dbReference type="NCBI Taxonomy" id="1654476"/>
    <lineage>
        <taxon>Bacteria</taxon>
        <taxon>Bacillati</taxon>
        <taxon>Actinomycetota</taxon>
        <taxon>Actinomycetes</taxon>
        <taxon>Pseudonocardiales</taxon>
        <taxon>Pseudonocardiaceae</taxon>
        <taxon>Umezawaea</taxon>
    </lineage>
</organism>
<dbReference type="GO" id="GO:0005975">
    <property type="term" value="P:carbohydrate metabolic process"/>
    <property type="evidence" value="ECO:0007669"/>
    <property type="project" value="InterPro"/>
</dbReference>
<name>A0A9X3AE03_9PSEU</name>
<dbReference type="Proteomes" id="UP001141259">
    <property type="component" value="Unassembled WGS sequence"/>
</dbReference>